<dbReference type="RefSeq" id="WP_171653225.1">
    <property type="nucleotide sequence ID" value="NZ_WHOD01000067.1"/>
</dbReference>
<gene>
    <name evidence="1" type="ORF">GC093_17510</name>
</gene>
<dbReference type="InterPro" id="IPR052927">
    <property type="entry name" value="DCC_oxidoreductase"/>
</dbReference>
<organism evidence="1 2">
    <name type="scientific">Paenibacillus foliorum</name>
    <dbReference type="NCBI Taxonomy" id="2654974"/>
    <lineage>
        <taxon>Bacteria</taxon>
        <taxon>Bacillati</taxon>
        <taxon>Bacillota</taxon>
        <taxon>Bacilli</taxon>
        <taxon>Bacillales</taxon>
        <taxon>Paenibacillaceae</taxon>
        <taxon>Paenibacillus</taxon>
    </lineage>
</organism>
<dbReference type="AlphaFoldDB" id="A0A972K1M3"/>
<evidence type="ECO:0000313" key="1">
    <source>
        <dbReference type="EMBL" id="NOU95005.1"/>
    </source>
</evidence>
<name>A0A972K1M3_9BACL</name>
<dbReference type="PANTHER" id="PTHR33639">
    <property type="entry name" value="THIOL-DISULFIDE OXIDOREDUCTASE DCC"/>
    <property type="match status" value="1"/>
</dbReference>
<sequence length="146" mass="16939">MIEKKIRKCEYSDTNSYSIVLFDGVCRFCNGWVQFLIRQDKADAFRFSPIQSDYAQSLLDSNSSAVAGIDSVILVEKGVVYTHSSAVLHIFKRLGRGWTLLYLFIIIPRPLRDIVYRWIAKHRYKLFGKYDSCMIPTENAKRKFIG</sequence>
<proteinExistence type="predicted"/>
<reference evidence="1" key="1">
    <citation type="submission" date="2019-10" db="EMBL/GenBank/DDBJ databases">
        <title>Description of Paenibacillus glebae sp. nov.</title>
        <authorList>
            <person name="Carlier A."/>
            <person name="Qi S."/>
        </authorList>
    </citation>
    <scope>NUCLEOTIDE SEQUENCE</scope>
    <source>
        <strain evidence="1">LMG 31456</strain>
    </source>
</reference>
<comment type="caution">
    <text evidence="1">The sequence shown here is derived from an EMBL/GenBank/DDBJ whole genome shotgun (WGS) entry which is preliminary data.</text>
</comment>
<keyword evidence="2" id="KW-1185">Reference proteome</keyword>
<accession>A0A972K1M3</accession>
<dbReference type="GO" id="GO:0015035">
    <property type="term" value="F:protein-disulfide reductase activity"/>
    <property type="evidence" value="ECO:0007669"/>
    <property type="project" value="InterPro"/>
</dbReference>
<dbReference type="InterPro" id="IPR007263">
    <property type="entry name" value="DCC1-like"/>
</dbReference>
<protein>
    <submittedName>
        <fullName evidence="1">DUF393 domain-containing protein</fullName>
    </submittedName>
</protein>
<dbReference type="Pfam" id="PF04134">
    <property type="entry name" value="DCC1-like"/>
    <property type="match status" value="1"/>
</dbReference>
<evidence type="ECO:0000313" key="2">
    <source>
        <dbReference type="Proteomes" id="UP000641588"/>
    </source>
</evidence>
<dbReference type="EMBL" id="WHOD01000067">
    <property type="protein sequence ID" value="NOU95005.1"/>
    <property type="molecule type" value="Genomic_DNA"/>
</dbReference>
<dbReference type="PANTHER" id="PTHR33639:SF2">
    <property type="entry name" value="DUF393 DOMAIN-CONTAINING PROTEIN"/>
    <property type="match status" value="1"/>
</dbReference>
<dbReference type="Proteomes" id="UP000641588">
    <property type="component" value="Unassembled WGS sequence"/>
</dbReference>